<feature type="compositionally biased region" description="Polar residues" evidence="2">
    <location>
        <begin position="723"/>
        <end position="749"/>
    </location>
</feature>
<dbReference type="Gene3D" id="3.90.70.10">
    <property type="entry name" value="Cysteine proteinases"/>
    <property type="match status" value="1"/>
</dbReference>
<dbReference type="SUPFAM" id="SSF54001">
    <property type="entry name" value="Cysteine proteinases"/>
    <property type="match status" value="1"/>
</dbReference>
<dbReference type="FunFam" id="3.90.70.10:FF:000078">
    <property type="entry name" value="Ubiquitin carboxyl-terminal hydrolase 23"/>
    <property type="match status" value="1"/>
</dbReference>
<dbReference type="GO" id="GO:0016579">
    <property type="term" value="P:protein deubiquitination"/>
    <property type="evidence" value="ECO:0007669"/>
    <property type="project" value="InterPro"/>
</dbReference>
<feature type="compositionally biased region" description="Basic residues" evidence="2">
    <location>
        <begin position="848"/>
        <end position="863"/>
    </location>
</feature>
<evidence type="ECO:0000256" key="2">
    <source>
        <dbReference type="SAM" id="MobiDB-lite"/>
    </source>
</evidence>
<feature type="region of interest" description="Disordered" evidence="2">
    <location>
        <begin position="888"/>
        <end position="907"/>
    </location>
</feature>
<dbReference type="HOGENOM" id="CLU_013307_0_0_1"/>
<name>U5D8Z9_AMBTC</name>
<dbReference type="InterPro" id="IPR001394">
    <property type="entry name" value="Peptidase_C19_UCH"/>
</dbReference>
<feature type="region of interest" description="Disordered" evidence="2">
    <location>
        <begin position="478"/>
        <end position="519"/>
    </location>
</feature>
<gene>
    <name evidence="4" type="ORF">AMTR_s00065p00205690</name>
</gene>
<feature type="region of interest" description="Disordered" evidence="2">
    <location>
        <begin position="1"/>
        <end position="23"/>
    </location>
</feature>
<dbReference type="AlphaFoldDB" id="U5D8Z9"/>
<dbReference type="STRING" id="13333.U5D8Z9"/>
<dbReference type="OrthoDB" id="420187at2759"/>
<dbReference type="EMBL" id="KI392088">
    <property type="protein sequence ID" value="ERN18690.1"/>
    <property type="molecule type" value="Genomic_DNA"/>
</dbReference>
<feature type="region of interest" description="Disordered" evidence="2">
    <location>
        <begin position="604"/>
        <end position="631"/>
    </location>
</feature>
<dbReference type="PROSITE" id="PS00973">
    <property type="entry name" value="USP_2"/>
    <property type="match status" value="1"/>
</dbReference>
<dbReference type="InterPro" id="IPR018200">
    <property type="entry name" value="USP_CS"/>
</dbReference>
<evidence type="ECO:0000313" key="4">
    <source>
        <dbReference type="EMBL" id="ERN18690.1"/>
    </source>
</evidence>
<sequence length="1059" mass="116569">MAGFISNGDGSTHQSSHGDGFSMPSSINPLFQRRIAFHPARKAYSVSSNGDFHLEILNPSVEQQKPVSNMAMVPPVAKKLENSDHHELSLDPDLNLGIGFHRIGAGLANLGNTCFLNSVLQCLTYTEPLAAYLQSGKHKSSCHMAGFCAMCAIQNHVMSALRSSGKILSPNHLVRNLRCISRNFRNSRQEDAHEYMVNLMECMHKCCLPSGVLSESPGAYEKSLVHKIFGGRLQSQVKCTQCSHESNTFDPFLDLSLEIVKADSVRKALAHFTAREQLDGGEKQYQCDRCNKKVRAFKQLTIHKAPYVLTIHLKRFSPDGMGGKIDKMVQFGSNLELKPFVSGQYDVDLRYTLYGVLVHAGWSTHSGHYYCFIRTSSGIWHALDDNRVYQVSEKFVLQQKAYMLFYVLDRKRSLQRKLVDATHRENGLASAMEKKGLHASSLNANAKESMKIASKENGLASAMEKSLLHISLPKVNSDAKERLKSGSNENGLESAMERNPLHISPSNANSNARESTRIDNTESTQFTAGHLSIMAELNGPDCHAGSSSTVGAIEGNRFRASAENGNDNDSNHRDGSHMSEPAKSVKEANGRTSKGFSLEIANGDAKAQALTSNESHMSSKNNTPTPTMNGSLRTQAKTELVSEKEQHVHALRSPRLALENGIAKTETLASDGSHYSSSKNNTPAKNVSLRAQARSEHASIKEQDMCTLRSPRLDLDNGMAKTETLTSDGSNHSLSKNNTSTKNGSLQPKTNDEHVSVKEPDMGTLKRPHLDVANGIAETQLSESDGSHHMPSKNSPAANGSIQAQGSSSTCFETKSNSPGKEGLKRKKCSSYPIIKGTSKSLFLASLRPHKKKSRKKTKRLKKDIKSSTQDDFVGDDERRETCMNAAERDERGPPNSANGSCHNGMKQKRGLGVVNDAKSSNDKHVKVKDGGVERLHQKNGMLAMEQTDNSKKRGLVQTSSTTLLATALSETTVGRWDGVETESPEIDRVIETRKTGIGYILDEWDEEYDRGKRKKLRNRELGLGENGANPFQDLYTKKTQPKPTKLRRNRSGNQPMRI</sequence>
<reference evidence="5" key="1">
    <citation type="journal article" date="2013" name="Science">
        <title>The Amborella genome and the evolution of flowering plants.</title>
        <authorList>
            <consortium name="Amborella Genome Project"/>
        </authorList>
    </citation>
    <scope>NUCLEOTIDE SEQUENCE [LARGE SCALE GENOMIC DNA]</scope>
</reference>
<dbReference type="PROSITE" id="PS00972">
    <property type="entry name" value="USP_1"/>
    <property type="match status" value="1"/>
</dbReference>
<dbReference type="KEGG" id="atr:18447059"/>
<feature type="region of interest" description="Disordered" evidence="2">
    <location>
        <begin position="722"/>
        <end position="767"/>
    </location>
</feature>
<dbReference type="PROSITE" id="PS50235">
    <property type="entry name" value="USP_3"/>
    <property type="match status" value="1"/>
</dbReference>
<keyword evidence="5" id="KW-1185">Reference proteome</keyword>
<dbReference type="PANTHER" id="PTHR24006:SF663">
    <property type="entry name" value="UBIQUITIN CARBOXYL-TERMINAL HYDROLASE 23"/>
    <property type="match status" value="1"/>
</dbReference>
<feature type="compositionally biased region" description="Polar residues" evidence="2">
    <location>
        <begin position="504"/>
        <end position="513"/>
    </location>
</feature>
<dbReference type="GO" id="GO:0005634">
    <property type="term" value="C:nucleus"/>
    <property type="evidence" value="ECO:0000318"/>
    <property type="project" value="GO_Central"/>
</dbReference>
<dbReference type="Pfam" id="PF00443">
    <property type="entry name" value="UCH"/>
    <property type="match status" value="1"/>
</dbReference>
<feature type="compositionally biased region" description="Polar residues" evidence="2">
    <location>
        <begin position="609"/>
        <end position="631"/>
    </location>
</feature>
<protein>
    <recommendedName>
        <fullName evidence="3">USP domain-containing protein</fullName>
    </recommendedName>
</protein>
<evidence type="ECO:0000256" key="1">
    <source>
        <dbReference type="ARBA" id="ARBA00009085"/>
    </source>
</evidence>
<dbReference type="InterPro" id="IPR050164">
    <property type="entry name" value="Peptidase_C19"/>
</dbReference>
<evidence type="ECO:0000313" key="5">
    <source>
        <dbReference type="Proteomes" id="UP000017836"/>
    </source>
</evidence>
<dbReference type="GO" id="GO:0005829">
    <property type="term" value="C:cytosol"/>
    <property type="evidence" value="ECO:0000318"/>
    <property type="project" value="GO_Central"/>
</dbReference>
<feature type="compositionally biased region" description="Basic and acidic residues" evidence="2">
    <location>
        <begin position="750"/>
        <end position="761"/>
    </location>
</feature>
<dbReference type="GO" id="GO:0031647">
    <property type="term" value="P:regulation of protein stability"/>
    <property type="evidence" value="ECO:0000318"/>
    <property type="project" value="GO_Central"/>
</dbReference>
<feature type="region of interest" description="Disordered" evidence="2">
    <location>
        <begin position="1013"/>
        <end position="1059"/>
    </location>
</feature>
<dbReference type="Proteomes" id="UP000017836">
    <property type="component" value="Unassembled WGS sequence"/>
</dbReference>
<evidence type="ECO:0000259" key="3">
    <source>
        <dbReference type="PROSITE" id="PS50235"/>
    </source>
</evidence>
<dbReference type="Gramene" id="ERN18690">
    <property type="protein sequence ID" value="ERN18690"/>
    <property type="gene ID" value="AMTR_s00065p00205690"/>
</dbReference>
<feature type="region of interest" description="Disordered" evidence="2">
    <location>
        <begin position="560"/>
        <end position="591"/>
    </location>
</feature>
<dbReference type="eggNOG" id="KOG1865">
    <property type="taxonomic scope" value="Eukaryota"/>
</dbReference>
<feature type="region of interest" description="Disordered" evidence="2">
    <location>
        <begin position="848"/>
        <end position="879"/>
    </location>
</feature>
<proteinExistence type="inferred from homology"/>
<dbReference type="InterPro" id="IPR028889">
    <property type="entry name" value="USP"/>
</dbReference>
<feature type="compositionally biased region" description="Polar residues" evidence="2">
    <location>
        <begin position="668"/>
        <end position="685"/>
    </location>
</feature>
<comment type="similarity">
    <text evidence="1">Belongs to the peptidase C19 family.</text>
</comment>
<dbReference type="CDD" id="cd02661">
    <property type="entry name" value="Peptidase_C19E"/>
    <property type="match status" value="1"/>
</dbReference>
<dbReference type="GO" id="GO:0004843">
    <property type="term" value="F:cysteine-type deubiquitinase activity"/>
    <property type="evidence" value="ECO:0000318"/>
    <property type="project" value="GO_Central"/>
</dbReference>
<dbReference type="InterPro" id="IPR038765">
    <property type="entry name" value="Papain-like_cys_pep_sf"/>
</dbReference>
<accession>U5D8Z9</accession>
<feature type="region of interest" description="Disordered" evidence="2">
    <location>
        <begin position="781"/>
        <end position="828"/>
    </location>
</feature>
<organism evidence="4 5">
    <name type="scientific">Amborella trichopoda</name>
    <dbReference type="NCBI Taxonomy" id="13333"/>
    <lineage>
        <taxon>Eukaryota</taxon>
        <taxon>Viridiplantae</taxon>
        <taxon>Streptophyta</taxon>
        <taxon>Embryophyta</taxon>
        <taxon>Tracheophyta</taxon>
        <taxon>Spermatophyta</taxon>
        <taxon>Magnoliopsida</taxon>
        <taxon>Amborellales</taxon>
        <taxon>Amborellaceae</taxon>
        <taxon>Amborella</taxon>
    </lineage>
</organism>
<dbReference type="PANTHER" id="PTHR24006">
    <property type="entry name" value="UBIQUITIN CARBOXYL-TERMINAL HYDROLASE"/>
    <property type="match status" value="1"/>
</dbReference>
<feature type="domain" description="USP" evidence="3">
    <location>
        <begin position="105"/>
        <end position="409"/>
    </location>
</feature>
<feature type="compositionally biased region" description="Polar residues" evidence="2">
    <location>
        <begin position="792"/>
        <end position="819"/>
    </location>
</feature>
<feature type="compositionally biased region" description="Polar residues" evidence="2">
    <location>
        <begin position="8"/>
        <end position="23"/>
    </location>
</feature>
<feature type="region of interest" description="Disordered" evidence="2">
    <location>
        <begin position="668"/>
        <end position="687"/>
    </location>
</feature>